<reference evidence="3" key="1">
    <citation type="submission" date="2025-08" db="UniProtKB">
        <authorList>
            <consortium name="RefSeq"/>
        </authorList>
    </citation>
    <scope>IDENTIFICATION</scope>
    <source>
        <tissue evidence="3">Total insect</tissue>
    </source>
</reference>
<dbReference type="OrthoDB" id="515313at2759"/>
<keyword evidence="2" id="KW-1185">Reference proteome</keyword>
<protein>
    <submittedName>
        <fullName evidence="3">Uncharacterized protein LOC117646338</fullName>
    </submittedName>
</protein>
<proteinExistence type="predicted"/>
<organism evidence="3">
    <name type="scientific">Thrips palmi</name>
    <name type="common">Melon thrips</name>
    <dbReference type="NCBI Taxonomy" id="161013"/>
    <lineage>
        <taxon>Eukaryota</taxon>
        <taxon>Metazoa</taxon>
        <taxon>Ecdysozoa</taxon>
        <taxon>Arthropoda</taxon>
        <taxon>Hexapoda</taxon>
        <taxon>Insecta</taxon>
        <taxon>Pterygota</taxon>
        <taxon>Neoptera</taxon>
        <taxon>Paraneoptera</taxon>
        <taxon>Thysanoptera</taxon>
        <taxon>Terebrantia</taxon>
        <taxon>Thripoidea</taxon>
        <taxon>Thripidae</taxon>
        <taxon>Thrips</taxon>
    </lineage>
</organism>
<dbReference type="AlphaFoldDB" id="A0A6P8YSU6"/>
<feature type="compositionally biased region" description="Low complexity" evidence="1">
    <location>
        <begin position="46"/>
        <end position="70"/>
    </location>
</feature>
<dbReference type="RefSeq" id="XP_034243108.1">
    <property type="nucleotide sequence ID" value="XM_034387217.1"/>
</dbReference>
<accession>A0A6P8YSU6</accession>
<evidence type="ECO:0000313" key="3">
    <source>
        <dbReference type="RefSeq" id="XP_034243108.1"/>
    </source>
</evidence>
<feature type="compositionally biased region" description="Low complexity" evidence="1">
    <location>
        <begin position="233"/>
        <end position="256"/>
    </location>
</feature>
<dbReference type="InParanoid" id="A0A6P8YSU6"/>
<feature type="region of interest" description="Disordered" evidence="1">
    <location>
        <begin position="203"/>
        <end position="267"/>
    </location>
</feature>
<name>A0A6P8YSU6_THRPL</name>
<dbReference type="KEGG" id="tpal:117646338"/>
<evidence type="ECO:0000313" key="2">
    <source>
        <dbReference type="Proteomes" id="UP000515158"/>
    </source>
</evidence>
<sequence>MSSRLEATPLRDGKHVAASKCSSCPVASVQRQLQKLEITKTNAIAIAGGSPSGASSSDSDSSSALDSAPGRPCQWRPRQKPCLCDRGVLARSRRLDGHAHQCLGFGQPLGQPSHPYRQDVEHRGRSFSLDQMWRIERENQDLLRRLRACRRVTPPSVATPIKITASSAINRTARQRQIDRENMVIRRRLQDIEQSSSTLGLGLSAGLREGRRGGVPGGPGGRAWVSVRGGSGTSMRARAAAATATPAAAGAQTPQRLAPHGHGHGRA</sequence>
<dbReference type="Proteomes" id="UP000515158">
    <property type="component" value="Unplaced"/>
</dbReference>
<gene>
    <name evidence="3" type="primary">LOC117646338</name>
</gene>
<feature type="region of interest" description="Disordered" evidence="1">
    <location>
        <begin position="46"/>
        <end position="74"/>
    </location>
</feature>
<evidence type="ECO:0000256" key="1">
    <source>
        <dbReference type="SAM" id="MobiDB-lite"/>
    </source>
</evidence>
<dbReference type="GeneID" id="117646338"/>